<dbReference type="PROSITE" id="PS50885">
    <property type="entry name" value="HAMP"/>
    <property type="match status" value="1"/>
</dbReference>
<dbReference type="SMART" id="SM00052">
    <property type="entry name" value="EAL"/>
    <property type="match status" value="1"/>
</dbReference>
<dbReference type="Gene3D" id="3.20.20.450">
    <property type="entry name" value="EAL domain"/>
    <property type="match status" value="1"/>
</dbReference>
<proteinExistence type="predicted"/>
<dbReference type="PANTHER" id="PTHR44757:SF4">
    <property type="entry name" value="DIGUANYLATE CYCLASE DGCE-RELATED"/>
    <property type="match status" value="1"/>
</dbReference>
<dbReference type="SUPFAM" id="SSF141868">
    <property type="entry name" value="EAL domain-like"/>
    <property type="match status" value="1"/>
</dbReference>
<dbReference type="SUPFAM" id="SSF55785">
    <property type="entry name" value="PYP-like sensor domain (PAS domain)"/>
    <property type="match status" value="2"/>
</dbReference>
<dbReference type="SMART" id="SM00091">
    <property type="entry name" value="PAS"/>
    <property type="match status" value="2"/>
</dbReference>
<dbReference type="InterPro" id="IPR029787">
    <property type="entry name" value="Nucleotide_cyclase"/>
</dbReference>
<dbReference type="Pfam" id="PF00990">
    <property type="entry name" value="GGDEF"/>
    <property type="match status" value="1"/>
</dbReference>
<feature type="domain" description="GGDEF" evidence="5">
    <location>
        <begin position="695"/>
        <end position="828"/>
    </location>
</feature>
<dbReference type="Gene3D" id="3.30.450.20">
    <property type="entry name" value="PAS domain"/>
    <property type="match status" value="2"/>
</dbReference>
<dbReference type="GO" id="GO:0007165">
    <property type="term" value="P:signal transduction"/>
    <property type="evidence" value="ECO:0007669"/>
    <property type="project" value="InterPro"/>
</dbReference>
<accession>A0A3B1ACK2</accession>
<feature type="domain" description="HAMP" evidence="4">
    <location>
        <begin position="374"/>
        <end position="426"/>
    </location>
</feature>
<dbReference type="PROSITE" id="PS50883">
    <property type="entry name" value="EAL"/>
    <property type="match status" value="1"/>
</dbReference>
<dbReference type="SMART" id="SM00267">
    <property type="entry name" value="GGDEF"/>
    <property type="match status" value="1"/>
</dbReference>
<evidence type="ECO:0000259" key="2">
    <source>
        <dbReference type="PROSITE" id="PS50112"/>
    </source>
</evidence>
<keyword evidence="1" id="KW-0812">Transmembrane</keyword>
<organism evidence="6">
    <name type="scientific">hydrothermal vent metagenome</name>
    <dbReference type="NCBI Taxonomy" id="652676"/>
    <lineage>
        <taxon>unclassified sequences</taxon>
        <taxon>metagenomes</taxon>
        <taxon>ecological metagenomes</taxon>
    </lineage>
</organism>
<sequence length="1096" mass="123639">MINTASKKNGPYAVTNKLLRFFCFRTILSRLLFTSSLIVVTSLAITWAAHSEFSTSSTQSTNQLTERIRVSSDMVRLQNMLWEIETNFQSYMLTPEIELKEKTLQSIDALIKQTQIIKNQHWFQSDAKNQSVINQFNSATHSLHKSLEFIMDMRADPLLVFPAMPHMVNTLSPVSQRINNTLGLAIAESNDLEQKGMNEDIKEIFRKIRFTWVQKISTFRLLTTTRVGIFTGNVGDVINALRQDIMTYDEYIEEQINKLNQLEEKGLLGLQQTETTIELKQLTKEWRTSYEKIQPYLADFNSWRKDTDIVRNEITPLFLHLWNHIQTINKNLESRAIQNIKSTEDTYKLISYSLWGLVIIIITIMAISTLLFDYQLRRPIVRIVRALKAVARGDENINLPDSPITETKDLISAFSNMRQQVQSRQEHLQAVLTYAVDAIITTNMRGTVRSFNPAAEKMFGLTAEQAINEPLSNFIVDLDELVMTHSGIEFESYAHHTTEGNFPIGLRVSAMQVDGEELMLVMIADIRERREMLEGIQAREQRLQSIMDTAAEAIVTFDESGNIENWNHAAENLFGWAENTVIGKNFCKHISIESITDKPENDDLTEIKHYIGVETEVVGIHKNGSSIPLSLKISKMTLDGSPKYTALLANISERKAMMDNLKHIAEHDSLTGLYNRAFFHDYLEETCIQVKETKATLALLYIDLDNFKYINDSIGHLAGDQLLVEASNILNRRARRSDIIARLGGDEFVAIIADAAPGSIEKIAESFRSALGDYTFKYDGKAVNVGCSIGVTIIDENATSSSNILAQGDIACHLAKRAGRNRIHVFTSNDESNVKNMSLDIGWSQRIHDALDNDKFVLVTQPIFEINAKDICSYEVLVRMLDSDGALIMPGGFFSTAERFGLAVKIDLWVITNAVEKLSQLHQINPDINFSINLSGQSITVPEVIAHIAKLLKEKSLDARKLTFEITETAAISDMDRAVLMLKELRKMGCRTALDDFGSGMSSFAYLQEMPVDIVKIDGRFVKNIADSNVDQAIVRAMNEIAHALGKHTVAEFVENEHHLKMLKIIGVDRVQGYHLGKPSSIDLLFDEVSSNYKSA</sequence>
<dbReference type="SMART" id="SM00304">
    <property type="entry name" value="HAMP"/>
    <property type="match status" value="1"/>
</dbReference>
<evidence type="ECO:0000259" key="4">
    <source>
        <dbReference type="PROSITE" id="PS50885"/>
    </source>
</evidence>
<dbReference type="InterPro" id="IPR000160">
    <property type="entry name" value="GGDEF_dom"/>
</dbReference>
<evidence type="ECO:0000259" key="5">
    <source>
        <dbReference type="PROSITE" id="PS50887"/>
    </source>
</evidence>
<dbReference type="InterPro" id="IPR003660">
    <property type="entry name" value="HAMP_dom"/>
</dbReference>
<dbReference type="InterPro" id="IPR013767">
    <property type="entry name" value="PAS_fold"/>
</dbReference>
<dbReference type="Pfam" id="PF00989">
    <property type="entry name" value="PAS"/>
    <property type="match status" value="1"/>
</dbReference>
<dbReference type="EMBL" id="UOFR01000052">
    <property type="protein sequence ID" value="VAW97622.1"/>
    <property type="molecule type" value="Genomic_DNA"/>
</dbReference>
<dbReference type="Gene3D" id="6.10.340.10">
    <property type="match status" value="1"/>
</dbReference>
<keyword evidence="1" id="KW-1133">Transmembrane helix</keyword>
<dbReference type="PROSITE" id="PS50887">
    <property type="entry name" value="GGDEF"/>
    <property type="match status" value="1"/>
</dbReference>
<feature type="domain" description="PAS" evidence="2">
    <location>
        <begin position="539"/>
        <end position="585"/>
    </location>
</feature>
<dbReference type="InterPro" id="IPR000014">
    <property type="entry name" value="PAS"/>
</dbReference>
<dbReference type="NCBIfam" id="TIGR00229">
    <property type="entry name" value="sensory_box"/>
    <property type="match status" value="2"/>
</dbReference>
<dbReference type="GO" id="GO:0006355">
    <property type="term" value="P:regulation of DNA-templated transcription"/>
    <property type="evidence" value="ECO:0007669"/>
    <property type="project" value="InterPro"/>
</dbReference>
<dbReference type="Gene3D" id="3.30.70.270">
    <property type="match status" value="1"/>
</dbReference>
<feature type="transmembrane region" description="Helical" evidence="1">
    <location>
        <begin position="352"/>
        <end position="372"/>
    </location>
</feature>
<dbReference type="Pfam" id="PF13426">
    <property type="entry name" value="PAS_9"/>
    <property type="match status" value="1"/>
</dbReference>
<dbReference type="Pfam" id="PF00563">
    <property type="entry name" value="EAL"/>
    <property type="match status" value="1"/>
</dbReference>
<gene>
    <name evidence="6" type="ORF">MNBD_GAMMA21-2156</name>
</gene>
<dbReference type="CDD" id="cd01949">
    <property type="entry name" value="GGDEF"/>
    <property type="match status" value="1"/>
</dbReference>
<dbReference type="InterPro" id="IPR035965">
    <property type="entry name" value="PAS-like_dom_sf"/>
</dbReference>
<evidence type="ECO:0000256" key="1">
    <source>
        <dbReference type="SAM" id="Phobius"/>
    </source>
</evidence>
<keyword evidence="1" id="KW-0472">Membrane</keyword>
<dbReference type="InterPro" id="IPR001633">
    <property type="entry name" value="EAL_dom"/>
</dbReference>
<evidence type="ECO:0000259" key="3">
    <source>
        <dbReference type="PROSITE" id="PS50883"/>
    </source>
</evidence>
<dbReference type="FunFam" id="3.30.70.270:FF:000001">
    <property type="entry name" value="Diguanylate cyclase domain protein"/>
    <property type="match status" value="1"/>
</dbReference>
<dbReference type="CDD" id="cd01948">
    <property type="entry name" value="EAL"/>
    <property type="match status" value="1"/>
</dbReference>
<protein>
    <submittedName>
        <fullName evidence="6">Diguanylate cyclase/phosphodiesterase (GGDEF &amp; EAL domains) with PAS/PAC sensor(S)</fullName>
    </submittedName>
</protein>
<dbReference type="CDD" id="cd00130">
    <property type="entry name" value="PAS"/>
    <property type="match status" value="2"/>
</dbReference>
<feature type="domain" description="PAS" evidence="2">
    <location>
        <begin position="424"/>
        <end position="501"/>
    </location>
</feature>
<feature type="domain" description="EAL" evidence="3">
    <location>
        <begin position="840"/>
        <end position="1093"/>
    </location>
</feature>
<name>A0A3B1ACK2_9ZZZZ</name>
<reference evidence="6" key="1">
    <citation type="submission" date="2018-06" db="EMBL/GenBank/DDBJ databases">
        <authorList>
            <person name="Zhirakovskaya E."/>
        </authorList>
    </citation>
    <scope>NUCLEOTIDE SEQUENCE</scope>
</reference>
<dbReference type="SUPFAM" id="SSF55073">
    <property type="entry name" value="Nucleotide cyclase"/>
    <property type="match status" value="1"/>
</dbReference>
<dbReference type="NCBIfam" id="TIGR00254">
    <property type="entry name" value="GGDEF"/>
    <property type="match status" value="1"/>
</dbReference>
<dbReference type="PROSITE" id="PS50112">
    <property type="entry name" value="PAS"/>
    <property type="match status" value="2"/>
</dbReference>
<dbReference type="PANTHER" id="PTHR44757">
    <property type="entry name" value="DIGUANYLATE CYCLASE DGCP"/>
    <property type="match status" value="1"/>
</dbReference>
<dbReference type="AlphaFoldDB" id="A0A3B1ACK2"/>
<dbReference type="InterPro" id="IPR043128">
    <property type="entry name" value="Rev_trsase/Diguanyl_cyclase"/>
</dbReference>
<dbReference type="InterPro" id="IPR035919">
    <property type="entry name" value="EAL_sf"/>
</dbReference>
<dbReference type="GO" id="GO:0016020">
    <property type="term" value="C:membrane"/>
    <property type="evidence" value="ECO:0007669"/>
    <property type="project" value="InterPro"/>
</dbReference>
<evidence type="ECO:0000313" key="6">
    <source>
        <dbReference type="EMBL" id="VAW97622.1"/>
    </source>
</evidence>
<dbReference type="InterPro" id="IPR052155">
    <property type="entry name" value="Biofilm_reg_signaling"/>
</dbReference>